<keyword evidence="2 7" id="KW-0963">Cytoplasm</keyword>
<organism evidence="9 10">
    <name type="scientific">Peptococcus niger</name>
    <dbReference type="NCBI Taxonomy" id="2741"/>
    <lineage>
        <taxon>Bacteria</taxon>
        <taxon>Bacillati</taxon>
        <taxon>Bacillota</taxon>
        <taxon>Clostridia</taxon>
        <taxon>Eubacteriales</taxon>
        <taxon>Peptococcaceae</taxon>
        <taxon>Peptococcus</taxon>
    </lineage>
</organism>
<feature type="domain" description="SpoVT-AbrB" evidence="8">
    <location>
        <begin position="5"/>
        <end position="47"/>
    </location>
</feature>
<evidence type="ECO:0000256" key="4">
    <source>
        <dbReference type="ARBA" id="ARBA00023015"/>
    </source>
</evidence>
<dbReference type="NCBIfam" id="TIGR00242">
    <property type="entry name" value="division/cell wall cluster transcriptional repressor MraZ"/>
    <property type="match status" value="1"/>
</dbReference>
<dbReference type="InterPro" id="IPR038619">
    <property type="entry name" value="MraZ_sf"/>
</dbReference>
<reference evidence="9 10" key="1">
    <citation type="submission" date="2016-10" db="EMBL/GenBank/DDBJ databases">
        <authorList>
            <person name="de Groot N.N."/>
        </authorList>
    </citation>
    <scope>NUCLEOTIDE SEQUENCE [LARGE SCALE GENOMIC DNA]</scope>
    <source>
        <strain evidence="9 10">DSM 20475</strain>
    </source>
</reference>
<feature type="domain" description="SpoVT-AbrB" evidence="8">
    <location>
        <begin position="76"/>
        <end position="119"/>
    </location>
</feature>
<proteinExistence type="inferred from homology"/>
<dbReference type="InterPro" id="IPR007159">
    <property type="entry name" value="SpoVT-AbrB_dom"/>
</dbReference>
<evidence type="ECO:0000256" key="6">
    <source>
        <dbReference type="ARBA" id="ARBA00023163"/>
    </source>
</evidence>
<dbReference type="HAMAP" id="MF_01008">
    <property type="entry name" value="MraZ"/>
    <property type="match status" value="1"/>
</dbReference>
<comment type="subcellular location">
    <subcellularLocation>
        <location evidence="7">Cytoplasm</location>
        <location evidence="7">Nucleoid</location>
    </subcellularLocation>
</comment>
<evidence type="ECO:0000256" key="1">
    <source>
        <dbReference type="ARBA" id="ARBA00013860"/>
    </source>
</evidence>
<keyword evidence="3" id="KW-0677">Repeat</keyword>
<evidence type="ECO:0000259" key="8">
    <source>
        <dbReference type="PROSITE" id="PS51740"/>
    </source>
</evidence>
<evidence type="ECO:0000256" key="5">
    <source>
        <dbReference type="ARBA" id="ARBA00023125"/>
    </source>
</evidence>
<dbReference type="Proteomes" id="UP000198995">
    <property type="component" value="Unassembled WGS sequence"/>
</dbReference>
<evidence type="ECO:0000256" key="7">
    <source>
        <dbReference type="HAMAP-Rule" id="MF_01008"/>
    </source>
</evidence>
<dbReference type="CDD" id="cd16320">
    <property type="entry name" value="MraZ_N"/>
    <property type="match status" value="1"/>
</dbReference>
<dbReference type="PANTHER" id="PTHR34701:SF1">
    <property type="entry name" value="TRANSCRIPTIONAL REGULATOR MRAZ"/>
    <property type="match status" value="1"/>
</dbReference>
<dbReference type="InterPro" id="IPR037914">
    <property type="entry name" value="SpoVT-AbrB_sf"/>
</dbReference>
<dbReference type="GO" id="GO:0000976">
    <property type="term" value="F:transcription cis-regulatory region binding"/>
    <property type="evidence" value="ECO:0007669"/>
    <property type="project" value="TreeGrafter"/>
</dbReference>
<dbReference type="GO" id="GO:2000143">
    <property type="term" value="P:negative regulation of DNA-templated transcription initiation"/>
    <property type="evidence" value="ECO:0007669"/>
    <property type="project" value="TreeGrafter"/>
</dbReference>
<dbReference type="InterPro" id="IPR003444">
    <property type="entry name" value="MraZ"/>
</dbReference>
<dbReference type="AlphaFoldDB" id="A0A1G6YRS9"/>
<dbReference type="PANTHER" id="PTHR34701">
    <property type="entry name" value="TRANSCRIPTIONAL REGULATOR MRAZ"/>
    <property type="match status" value="1"/>
</dbReference>
<keyword evidence="4 7" id="KW-0805">Transcription regulation</keyword>
<dbReference type="FunFam" id="3.40.1550.20:FF:000002">
    <property type="entry name" value="Transcriptional regulator MraZ"/>
    <property type="match status" value="1"/>
</dbReference>
<dbReference type="OrthoDB" id="9807753at2"/>
<dbReference type="STRING" id="2741.SAMN04489866_11038"/>
<keyword evidence="5 7" id="KW-0238">DNA-binding</keyword>
<comment type="similarity">
    <text evidence="7">Belongs to the MraZ family.</text>
</comment>
<dbReference type="GO" id="GO:0005737">
    <property type="term" value="C:cytoplasm"/>
    <property type="evidence" value="ECO:0007669"/>
    <property type="project" value="UniProtKB-UniRule"/>
</dbReference>
<dbReference type="GO" id="GO:0003700">
    <property type="term" value="F:DNA-binding transcription factor activity"/>
    <property type="evidence" value="ECO:0007669"/>
    <property type="project" value="UniProtKB-UniRule"/>
</dbReference>
<evidence type="ECO:0000256" key="3">
    <source>
        <dbReference type="ARBA" id="ARBA00022737"/>
    </source>
</evidence>
<keyword evidence="6 7" id="KW-0804">Transcription</keyword>
<name>A0A1G6YRS9_PEPNI</name>
<dbReference type="GO" id="GO:0009295">
    <property type="term" value="C:nucleoid"/>
    <property type="evidence" value="ECO:0007669"/>
    <property type="project" value="UniProtKB-SubCell"/>
</dbReference>
<dbReference type="Gene3D" id="3.40.1550.20">
    <property type="entry name" value="Transcriptional regulator MraZ domain"/>
    <property type="match status" value="1"/>
</dbReference>
<dbReference type="RefSeq" id="WP_091792134.1">
    <property type="nucleotide sequence ID" value="NZ_FNAF01000010.1"/>
</dbReference>
<evidence type="ECO:0000313" key="9">
    <source>
        <dbReference type="EMBL" id="SDD92266.1"/>
    </source>
</evidence>
<accession>A0A1G6YRS9</accession>
<protein>
    <recommendedName>
        <fullName evidence="1 7">Transcriptional regulator MraZ</fullName>
    </recommendedName>
</protein>
<comment type="subunit">
    <text evidence="7">Forms oligomers.</text>
</comment>
<keyword evidence="10" id="KW-1185">Reference proteome</keyword>
<dbReference type="InterPro" id="IPR035644">
    <property type="entry name" value="MraZ_C"/>
</dbReference>
<dbReference type="SUPFAM" id="SSF89447">
    <property type="entry name" value="AbrB/MazE/MraZ-like"/>
    <property type="match status" value="1"/>
</dbReference>
<evidence type="ECO:0000256" key="2">
    <source>
        <dbReference type="ARBA" id="ARBA00022490"/>
    </source>
</evidence>
<sequence length="145" mass="16322">MFLGEYQHSLDAKGRLIVPSKFRDGLGNRCVITKGLDGCLFIFPIDAWQNLSEKLAHLPLTRQDARSFTRFFFSSASELDCDKQGRIAIPQGLQTYADLGKNVVVIGMSERIEIWSTERWQAYEAGNAGSFEQLAELMEPFDIGL</sequence>
<dbReference type="EMBL" id="FNAF01000010">
    <property type="protein sequence ID" value="SDD92266.1"/>
    <property type="molecule type" value="Genomic_DNA"/>
</dbReference>
<dbReference type="InterPro" id="IPR035642">
    <property type="entry name" value="MraZ_N"/>
</dbReference>
<gene>
    <name evidence="7" type="primary">mraZ</name>
    <name evidence="9" type="ORF">SAMN04489866_11038</name>
</gene>
<dbReference type="Pfam" id="PF02381">
    <property type="entry name" value="MraZ"/>
    <property type="match status" value="2"/>
</dbReference>
<dbReference type="PROSITE" id="PS51740">
    <property type="entry name" value="SPOVT_ABRB"/>
    <property type="match status" value="2"/>
</dbReference>
<evidence type="ECO:0000313" key="10">
    <source>
        <dbReference type="Proteomes" id="UP000198995"/>
    </source>
</evidence>
<dbReference type="InterPro" id="IPR020603">
    <property type="entry name" value="MraZ_dom"/>
</dbReference>
<dbReference type="CDD" id="cd16321">
    <property type="entry name" value="MraZ_C"/>
    <property type="match status" value="1"/>
</dbReference>